<organism evidence="6 7">
    <name type="scientific">Astrephomene gubernaculifera</name>
    <dbReference type="NCBI Taxonomy" id="47775"/>
    <lineage>
        <taxon>Eukaryota</taxon>
        <taxon>Viridiplantae</taxon>
        <taxon>Chlorophyta</taxon>
        <taxon>core chlorophytes</taxon>
        <taxon>Chlorophyceae</taxon>
        <taxon>CS clade</taxon>
        <taxon>Chlamydomonadales</taxon>
        <taxon>Astrephomenaceae</taxon>
        <taxon>Astrephomene</taxon>
    </lineage>
</organism>
<dbReference type="GO" id="GO:0031080">
    <property type="term" value="C:nuclear pore outer ring"/>
    <property type="evidence" value="ECO:0007669"/>
    <property type="project" value="TreeGrafter"/>
</dbReference>
<dbReference type="InterPro" id="IPR037363">
    <property type="entry name" value="Sec13/Seh1_fam"/>
</dbReference>
<evidence type="ECO:0000313" key="6">
    <source>
        <dbReference type="EMBL" id="GFR40530.1"/>
    </source>
</evidence>
<keyword evidence="4" id="KW-0677">Repeat</keyword>
<evidence type="ECO:0000256" key="5">
    <source>
        <dbReference type="ARBA" id="ARBA00023242"/>
    </source>
</evidence>
<comment type="subcellular location">
    <subcellularLocation>
        <location evidence="1">Nucleus envelope</location>
    </subcellularLocation>
</comment>
<dbReference type="GO" id="GO:0034198">
    <property type="term" value="P:cellular response to amino acid starvation"/>
    <property type="evidence" value="ECO:0007669"/>
    <property type="project" value="TreeGrafter"/>
</dbReference>
<dbReference type="PANTHER" id="PTHR11024:SF3">
    <property type="entry name" value="NUCLEOPORIN SEH1"/>
    <property type="match status" value="1"/>
</dbReference>
<evidence type="ECO:0000256" key="2">
    <source>
        <dbReference type="ARBA" id="ARBA00022448"/>
    </source>
</evidence>
<dbReference type="Proteomes" id="UP001054857">
    <property type="component" value="Unassembled WGS sequence"/>
</dbReference>
<keyword evidence="5" id="KW-0539">Nucleus</keyword>
<feature type="non-terminal residue" evidence="6">
    <location>
        <position position="217"/>
    </location>
</feature>
<dbReference type="GO" id="GO:1904263">
    <property type="term" value="P:positive regulation of TORC1 signaling"/>
    <property type="evidence" value="ECO:0007669"/>
    <property type="project" value="TreeGrafter"/>
</dbReference>
<dbReference type="Gene3D" id="2.130.10.10">
    <property type="entry name" value="YVTN repeat-like/Quinoprotein amine dehydrogenase"/>
    <property type="match status" value="1"/>
</dbReference>
<dbReference type="GO" id="GO:0005198">
    <property type="term" value="F:structural molecule activity"/>
    <property type="evidence" value="ECO:0007669"/>
    <property type="project" value="InterPro"/>
</dbReference>
<keyword evidence="2" id="KW-0813">Transport</keyword>
<evidence type="ECO:0000256" key="3">
    <source>
        <dbReference type="ARBA" id="ARBA00022574"/>
    </source>
</evidence>
<dbReference type="EMBL" id="BMAR01000001">
    <property type="protein sequence ID" value="GFR40530.1"/>
    <property type="molecule type" value="Genomic_DNA"/>
</dbReference>
<dbReference type="InterPro" id="IPR015943">
    <property type="entry name" value="WD40/YVTN_repeat-like_dom_sf"/>
</dbReference>
<comment type="caution">
    <text evidence="6">The sequence shown here is derived from an EMBL/GenBank/DDBJ whole genome shotgun (WGS) entry which is preliminary data.</text>
</comment>
<protein>
    <submittedName>
        <fullName evidence="6">Uncharacterized protein</fullName>
    </submittedName>
</protein>
<keyword evidence="3" id="KW-0853">WD repeat</keyword>
<dbReference type="PANTHER" id="PTHR11024">
    <property type="entry name" value="NUCLEAR PORE COMPLEX PROTEIN SEC13 / SEH1 FAMILY MEMBER"/>
    <property type="match status" value="1"/>
</dbReference>
<keyword evidence="7" id="KW-1185">Reference proteome</keyword>
<evidence type="ECO:0000313" key="7">
    <source>
        <dbReference type="Proteomes" id="UP001054857"/>
    </source>
</evidence>
<gene>
    <name evidence="6" type="ORF">Agub_g1100</name>
</gene>
<sequence>GGGGGGAAYYQPLADLACGPAACRSLCFAPRQAGLVLAALLEDGHVVVQQAEDVGAPRSWSLHSKMRAGPRGVCRGLCWRPFTPGVPPMLCVGSGAQALVWQFVLALNSWQMVARVEAGGGDVAAVHWAPPLGRPAELLAVGAGRELLIYSLSGDTAALEVEQLAVIDHDDAVWKVEWDLWGNQVAAATDGQQVHIYKPNLVGEWNKLAWIQGQETE</sequence>
<dbReference type="GO" id="GO:0035859">
    <property type="term" value="C:Seh1-associated complex"/>
    <property type="evidence" value="ECO:0007669"/>
    <property type="project" value="TreeGrafter"/>
</dbReference>
<evidence type="ECO:0000256" key="1">
    <source>
        <dbReference type="ARBA" id="ARBA00004259"/>
    </source>
</evidence>
<accession>A0AAD3DEX7</accession>
<evidence type="ECO:0000256" key="4">
    <source>
        <dbReference type="ARBA" id="ARBA00022737"/>
    </source>
</evidence>
<dbReference type="SUPFAM" id="SSF50978">
    <property type="entry name" value="WD40 repeat-like"/>
    <property type="match status" value="1"/>
</dbReference>
<dbReference type="AlphaFoldDB" id="A0AAD3DEX7"/>
<proteinExistence type="predicted"/>
<dbReference type="InterPro" id="IPR036322">
    <property type="entry name" value="WD40_repeat_dom_sf"/>
</dbReference>
<name>A0AAD3DEX7_9CHLO</name>
<reference evidence="6 7" key="1">
    <citation type="journal article" date="2021" name="Sci. Rep.">
        <title>Genome sequencing of the multicellular alga Astrephomene provides insights into convergent evolution of germ-soma differentiation.</title>
        <authorList>
            <person name="Yamashita S."/>
            <person name="Yamamoto K."/>
            <person name="Matsuzaki R."/>
            <person name="Suzuki S."/>
            <person name="Yamaguchi H."/>
            <person name="Hirooka S."/>
            <person name="Minakuchi Y."/>
            <person name="Miyagishima S."/>
            <person name="Kawachi M."/>
            <person name="Toyoda A."/>
            <person name="Nozaki H."/>
        </authorList>
    </citation>
    <scope>NUCLEOTIDE SEQUENCE [LARGE SCALE GENOMIC DNA]</scope>
    <source>
        <strain evidence="6 7">NIES-4017</strain>
    </source>
</reference>